<organism evidence="2 3">
    <name type="scientific">Ensete ventricosum</name>
    <name type="common">Abyssinian banana</name>
    <name type="synonym">Musa ensete</name>
    <dbReference type="NCBI Taxonomy" id="4639"/>
    <lineage>
        <taxon>Eukaryota</taxon>
        <taxon>Viridiplantae</taxon>
        <taxon>Streptophyta</taxon>
        <taxon>Embryophyta</taxon>
        <taxon>Tracheophyta</taxon>
        <taxon>Spermatophyta</taxon>
        <taxon>Magnoliopsida</taxon>
        <taxon>Liliopsida</taxon>
        <taxon>Zingiberales</taxon>
        <taxon>Musaceae</taxon>
        <taxon>Ensete</taxon>
    </lineage>
</organism>
<sequence>MVVEEEPVSPLTRLFHQPCLNCYTLGIMGVGKPLDVDVVKSGLEATLVRHPCFSSIPAKATADRKKNSLEAIFTYKGAELIVKCFGIKAAAALRHRVLSNMTLSLSNMMGPVEQIVLYDHPLVYFALSVFGHPQHFIS</sequence>
<dbReference type="EMBL" id="JAQQAF010000005">
    <property type="protein sequence ID" value="KAJ8485897.1"/>
    <property type="molecule type" value="Genomic_DNA"/>
</dbReference>
<dbReference type="InterPro" id="IPR045034">
    <property type="entry name" value="O-acyltransferase_WSD1-like"/>
</dbReference>
<dbReference type="InterPro" id="IPR009721">
    <property type="entry name" value="O-acyltransferase_WSD1_C"/>
</dbReference>
<keyword evidence="3" id="KW-1185">Reference proteome</keyword>
<dbReference type="PANTHER" id="PTHR31650">
    <property type="entry name" value="O-ACYLTRANSFERASE (WSD1-LIKE) FAMILY PROTEIN"/>
    <property type="match status" value="1"/>
</dbReference>
<dbReference type="GO" id="GO:0005886">
    <property type="term" value="C:plasma membrane"/>
    <property type="evidence" value="ECO:0007669"/>
    <property type="project" value="TreeGrafter"/>
</dbReference>
<dbReference type="Pfam" id="PF06974">
    <property type="entry name" value="WS_DGAT_C"/>
    <property type="match status" value="1"/>
</dbReference>
<reference evidence="2 3" key="1">
    <citation type="submission" date="2022-12" db="EMBL/GenBank/DDBJ databases">
        <title>Chromosome-scale assembly of the Ensete ventricosum genome.</title>
        <authorList>
            <person name="Dussert Y."/>
            <person name="Stocks J."/>
            <person name="Wendawek A."/>
            <person name="Woldeyes F."/>
            <person name="Nichols R.A."/>
            <person name="Borrell J.S."/>
        </authorList>
    </citation>
    <scope>NUCLEOTIDE SEQUENCE [LARGE SCALE GENOMIC DNA]</scope>
    <source>
        <strain evidence="3">cv. Maze</strain>
        <tissue evidence="2">Seeds</tissue>
    </source>
</reference>
<dbReference type="GO" id="GO:0019432">
    <property type="term" value="P:triglyceride biosynthetic process"/>
    <property type="evidence" value="ECO:0007669"/>
    <property type="project" value="TreeGrafter"/>
</dbReference>
<gene>
    <name evidence="2" type="ORF">OPV22_018382</name>
</gene>
<accession>A0AAV8QU46</accession>
<protein>
    <recommendedName>
        <fullName evidence="1">O-acyltransferase WSD1 C-terminal domain-containing protein</fullName>
    </recommendedName>
</protein>
<comment type="caution">
    <text evidence="2">The sequence shown here is derived from an EMBL/GenBank/DDBJ whole genome shotgun (WGS) entry which is preliminary data.</text>
</comment>
<dbReference type="GO" id="GO:0008374">
    <property type="term" value="F:O-acyltransferase activity"/>
    <property type="evidence" value="ECO:0007669"/>
    <property type="project" value="InterPro"/>
</dbReference>
<dbReference type="Proteomes" id="UP001222027">
    <property type="component" value="Unassembled WGS sequence"/>
</dbReference>
<dbReference type="AlphaFoldDB" id="A0AAV8QU46"/>
<feature type="domain" description="O-acyltransferase WSD1 C-terminal" evidence="1">
    <location>
        <begin position="58"/>
        <end position="135"/>
    </location>
</feature>
<proteinExistence type="predicted"/>
<name>A0AAV8QU46_ENSVE</name>
<dbReference type="PANTHER" id="PTHR31650:SF1">
    <property type="entry name" value="WAX ESTER SYNTHASE_DIACYLGLYCEROL ACYLTRANSFERASE 4-RELATED"/>
    <property type="match status" value="1"/>
</dbReference>
<evidence type="ECO:0000313" key="2">
    <source>
        <dbReference type="EMBL" id="KAJ8485897.1"/>
    </source>
</evidence>
<evidence type="ECO:0000259" key="1">
    <source>
        <dbReference type="Pfam" id="PF06974"/>
    </source>
</evidence>
<evidence type="ECO:0000313" key="3">
    <source>
        <dbReference type="Proteomes" id="UP001222027"/>
    </source>
</evidence>